<evidence type="ECO:0000313" key="3">
    <source>
        <dbReference type="Proteomes" id="UP000184212"/>
    </source>
</evidence>
<protein>
    <recommendedName>
        <fullName evidence="4">MetA-pathway of phenol degradation</fullName>
    </recommendedName>
</protein>
<reference evidence="2 3" key="1">
    <citation type="submission" date="2016-11" db="EMBL/GenBank/DDBJ databases">
        <authorList>
            <person name="Jaros S."/>
            <person name="Januszkiewicz K."/>
            <person name="Wedrychowicz H."/>
        </authorList>
    </citation>
    <scope>NUCLEOTIDE SEQUENCE [LARGE SCALE GENOMIC DNA]</scope>
    <source>
        <strain evidence="2 3">DSM 24574</strain>
    </source>
</reference>
<keyword evidence="3" id="KW-1185">Reference proteome</keyword>
<sequence length="316" mass="35768">MSRLFTRSLTPLFVFFFLSSAWSQGCSDAGFCTMGAMKPDQPYSKKIALKLRSMEISFYRGTTTLTPIVYVATADLNFSLNTKTSFQVKLPYQAVKGRLATTQGMGDISLCLTRNIFSSEKYDINFSVGGKLPTNNSNKHDEEGNPLPMYYQTSLGTYDFITGISLISRKWLFATGVQIPFNRNGNQFLWSNWNPDSSPDELAYVHEYSPAKELRRGTDVMLRIERSFRFSRLNFTVGMLPIYRIYHDEFTDATGQRVRPDGGMGLALSATGTVGYSFNVRSGIKALVAHKIVNREYRGDGLTRELVTTFGYYYRF</sequence>
<proteinExistence type="predicted"/>
<organism evidence="2 3">
    <name type="scientific">Chryseolinea serpens</name>
    <dbReference type="NCBI Taxonomy" id="947013"/>
    <lineage>
        <taxon>Bacteria</taxon>
        <taxon>Pseudomonadati</taxon>
        <taxon>Bacteroidota</taxon>
        <taxon>Cytophagia</taxon>
        <taxon>Cytophagales</taxon>
        <taxon>Fulvivirgaceae</taxon>
        <taxon>Chryseolinea</taxon>
    </lineage>
</organism>
<evidence type="ECO:0008006" key="4">
    <source>
        <dbReference type="Google" id="ProtNLM"/>
    </source>
</evidence>
<dbReference type="EMBL" id="FQWQ01000001">
    <property type="protein sequence ID" value="SHG54241.1"/>
    <property type="molecule type" value="Genomic_DNA"/>
</dbReference>
<name>A0A1M5KNA5_9BACT</name>
<keyword evidence="1" id="KW-0732">Signal</keyword>
<dbReference type="STRING" id="947013.SAMN04488109_0744"/>
<feature type="chain" id="PRO_5012725504" description="MetA-pathway of phenol degradation" evidence="1">
    <location>
        <begin position="24"/>
        <end position="316"/>
    </location>
</feature>
<gene>
    <name evidence="2" type="ORF">SAMN04488109_0744</name>
</gene>
<evidence type="ECO:0000313" key="2">
    <source>
        <dbReference type="EMBL" id="SHG54241.1"/>
    </source>
</evidence>
<evidence type="ECO:0000256" key="1">
    <source>
        <dbReference type="SAM" id="SignalP"/>
    </source>
</evidence>
<accession>A0A1M5KNA5</accession>
<dbReference type="Proteomes" id="UP000184212">
    <property type="component" value="Unassembled WGS sequence"/>
</dbReference>
<dbReference type="AlphaFoldDB" id="A0A1M5KNA5"/>
<dbReference type="RefSeq" id="WP_073131168.1">
    <property type="nucleotide sequence ID" value="NZ_FQWQ01000001.1"/>
</dbReference>
<dbReference type="PROSITE" id="PS51257">
    <property type="entry name" value="PROKAR_LIPOPROTEIN"/>
    <property type="match status" value="1"/>
</dbReference>
<dbReference type="OrthoDB" id="1119914at2"/>
<feature type="signal peptide" evidence="1">
    <location>
        <begin position="1"/>
        <end position="23"/>
    </location>
</feature>